<feature type="region of interest" description="Disordered" evidence="5">
    <location>
        <begin position="59"/>
        <end position="215"/>
    </location>
</feature>
<evidence type="ECO:0008006" key="10">
    <source>
        <dbReference type="Google" id="ProtNLM"/>
    </source>
</evidence>
<dbReference type="CDD" id="cd10567">
    <property type="entry name" value="SWIB-MDM2_like"/>
    <property type="match status" value="1"/>
</dbReference>
<gene>
    <name evidence="8" type="ORF">P8C59_003601</name>
</gene>
<dbReference type="SUPFAM" id="SSF109715">
    <property type="entry name" value="DEK C-terminal domain"/>
    <property type="match status" value="1"/>
</dbReference>
<dbReference type="InterPro" id="IPR003121">
    <property type="entry name" value="SWIB_MDM2_domain"/>
</dbReference>
<comment type="caution">
    <text evidence="8">The sequence shown here is derived from an EMBL/GenBank/DDBJ whole genome shotgun (WGS) entry which is preliminary data.</text>
</comment>
<dbReference type="PROSITE" id="PS51998">
    <property type="entry name" value="DEK_C"/>
    <property type="match status" value="1"/>
</dbReference>
<keyword evidence="4" id="KW-0539">Nucleus</keyword>
<proteinExistence type="predicted"/>
<dbReference type="SMART" id="SM00151">
    <property type="entry name" value="SWIB"/>
    <property type="match status" value="1"/>
</dbReference>
<dbReference type="GO" id="GO:0001181">
    <property type="term" value="F:RNA polymerase I general transcription initiation factor activity"/>
    <property type="evidence" value="ECO:0007669"/>
    <property type="project" value="UniProtKB-ARBA"/>
</dbReference>
<protein>
    <recommendedName>
        <fullName evidence="10">DM2 domain-containing protein</fullName>
    </recommendedName>
</protein>
<dbReference type="AlphaFoldDB" id="A0AAD9I0Q2"/>
<dbReference type="Pfam" id="PF02201">
    <property type="entry name" value="SWIB"/>
    <property type="match status" value="1"/>
</dbReference>
<evidence type="ECO:0000256" key="3">
    <source>
        <dbReference type="ARBA" id="ARBA00023163"/>
    </source>
</evidence>
<evidence type="ECO:0000313" key="8">
    <source>
        <dbReference type="EMBL" id="KAK2068991.1"/>
    </source>
</evidence>
<dbReference type="PANTHER" id="PTHR13844">
    <property type="entry name" value="SWI/SNF-RELATED MATRIX-ASSOCIATED ACTIN-DEPENDENT REGULATOR OF CHROMATIN SUBFAMILY D"/>
    <property type="match status" value="1"/>
</dbReference>
<feature type="domain" description="DM2" evidence="6">
    <location>
        <begin position="212"/>
        <end position="289"/>
    </location>
</feature>
<feature type="domain" description="DEK-C" evidence="7">
    <location>
        <begin position="7"/>
        <end position="62"/>
    </location>
</feature>
<reference evidence="8" key="1">
    <citation type="journal article" date="2023" name="Mol. Plant Microbe Interact.">
        <title>Elucidating the Obligate Nature and Biological Capacity of an Invasive Fungal Corn Pathogen.</title>
        <authorList>
            <person name="MacCready J.S."/>
            <person name="Roggenkamp E.M."/>
            <person name="Gdanetz K."/>
            <person name="Chilvers M.I."/>
        </authorList>
    </citation>
    <scope>NUCLEOTIDE SEQUENCE</scope>
    <source>
        <strain evidence="8">PM02</strain>
    </source>
</reference>
<name>A0AAD9I0Q2_9PEZI</name>
<accession>A0AAD9I0Q2</accession>
<dbReference type="Pfam" id="PF08766">
    <property type="entry name" value="DEK_C"/>
    <property type="match status" value="1"/>
</dbReference>
<feature type="compositionally biased region" description="Acidic residues" evidence="5">
    <location>
        <begin position="96"/>
        <end position="108"/>
    </location>
</feature>
<sequence>MSAPLTAEAQAAYTKIIDNILAEADLQTVTRKLIRQGLQDAVQKDLSAHKDAIKSLIEQRFDAISTETQMPTPPEPRPASPRGQKAHGHRPRSASDVDEASASDDNDGEINVSLPPAKKQKREKSSSAEEDADARLAAELQAQENRLAKGRTTRGGTGGGSGKKAKVKADAGGNKRKSKSKSKSEKKVRDSEDSDVEGGGGVAKEKRKAGGGFAKPFALSPALQGLVGDAQMSRPQVVKKIWEYIKANDLQDPNDKREIICDDKMQAVFKTTKVNMFKMNKHLGNHLHEPEVEA</sequence>
<dbReference type="InterPro" id="IPR014876">
    <property type="entry name" value="DEK_C"/>
</dbReference>
<evidence type="ECO:0000259" key="6">
    <source>
        <dbReference type="PROSITE" id="PS51925"/>
    </source>
</evidence>
<dbReference type="Proteomes" id="UP001217918">
    <property type="component" value="Unassembled WGS sequence"/>
</dbReference>
<evidence type="ECO:0000256" key="5">
    <source>
        <dbReference type="SAM" id="MobiDB-lite"/>
    </source>
</evidence>
<keyword evidence="9" id="KW-1185">Reference proteome</keyword>
<dbReference type="Gene3D" id="1.10.245.10">
    <property type="entry name" value="SWIB/MDM2 domain"/>
    <property type="match status" value="1"/>
</dbReference>
<dbReference type="EMBL" id="JAQQPM010000002">
    <property type="protein sequence ID" value="KAK2068991.1"/>
    <property type="molecule type" value="Genomic_DNA"/>
</dbReference>
<feature type="compositionally biased region" description="Gly residues" evidence="5">
    <location>
        <begin position="153"/>
        <end position="162"/>
    </location>
</feature>
<comment type="subcellular location">
    <subcellularLocation>
        <location evidence="1">Nucleus</location>
    </subcellularLocation>
</comment>
<dbReference type="FunFam" id="1.10.245.10:FF:000004">
    <property type="entry name" value="Upstream activation factor subunit"/>
    <property type="match status" value="1"/>
</dbReference>
<feature type="compositionally biased region" description="Basic and acidic residues" evidence="5">
    <location>
        <begin position="182"/>
        <end position="191"/>
    </location>
</feature>
<keyword evidence="3" id="KW-0804">Transcription</keyword>
<feature type="compositionally biased region" description="Low complexity" evidence="5">
    <location>
        <begin position="135"/>
        <end position="144"/>
    </location>
</feature>
<dbReference type="InterPro" id="IPR036885">
    <property type="entry name" value="SWIB_MDM2_dom_sf"/>
</dbReference>
<keyword evidence="2" id="KW-0805">Transcription regulation</keyword>
<evidence type="ECO:0000259" key="7">
    <source>
        <dbReference type="PROSITE" id="PS51998"/>
    </source>
</evidence>
<dbReference type="SUPFAM" id="SSF47592">
    <property type="entry name" value="SWIB/MDM2 domain"/>
    <property type="match status" value="1"/>
</dbReference>
<dbReference type="GO" id="GO:0000500">
    <property type="term" value="C:RNA polymerase I upstream activating factor complex"/>
    <property type="evidence" value="ECO:0007669"/>
    <property type="project" value="UniProtKB-ARBA"/>
</dbReference>
<evidence type="ECO:0000256" key="2">
    <source>
        <dbReference type="ARBA" id="ARBA00023015"/>
    </source>
</evidence>
<evidence type="ECO:0000256" key="1">
    <source>
        <dbReference type="ARBA" id="ARBA00004123"/>
    </source>
</evidence>
<dbReference type="PROSITE" id="PS51925">
    <property type="entry name" value="SWIB_MDM2"/>
    <property type="match status" value="1"/>
</dbReference>
<dbReference type="InterPro" id="IPR019835">
    <property type="entry name" value="SWIB_domain"/>
</dbReference>
<dbReference type="Gene3D" id="1.10.10.60">
    <property type="entry name" value="Homeodomain-like"/>
    <property type="match status" value="1"/>
</dbReference>
<organism evidence="8 9">
    <name type="scientific">Phyllachora maydis</name>
    <dbReference type="NCBI Taxonomy" id="1825666"/>
    <lineage>
        <taxon>Eukaryota</taxon>
        <taxon>Fungi</taxon>
        <taxon>Dikarya</taxon>
        <taxon>Ascomycota</taxon>
        <taxon>Pezizomycotina</taxon>
        <taxon>Sordariomycetes</taxon>
        <taxon>Sordariomycetidae</taxon>
        <taxon>Phyllachorales</taxon>
        <taxon>Phyllachoraceae</taxon>
        <taxon>Phyllachora</taxon>
    </lineage>
</organism>
<evidence type="ECO:0000256" key="4">
    <source>
        <dbReference type="ARBA" id="ARBA00023242"/>
    </source>
</evidence>
<evidence type="ECO:0000313" key="9">
    <source>
        <dbReference type="Proteomes" id="UP001217918"/>
    </source>
</evidence>